<evidence type="ECO:0000256" key="18">
    <source>
        <dbReference type="ARBA" id="ARBA00048679"/>
    </source>
</evidence>
<dbReference type="EMBL" id="KI392062">
    <property type="protein sequence ID" value="ERN20030.1"/>
    <property type="molecule type" value="Genomic_DNA"/>
</dbReference>
<evidence type="ECO:0000256" key="1">
    <source>
        <dbReference type="ARBA" id="ARBA00004251"/>
    </source>
</evidence>
<evidence type="ECO:0000256" key="14">
    <source>
        <dbReference type="ARBA" id="ARBA00022989"/>
    </source>
</evidence>
<dbReference type="GO" id="GO:0009791">
    <property type="term" value="P:post-embryonic development"/>
    <property type="evidence" value="ECO:0007669"/>
    <property type="project" value="UniProtKB-ARBA"/>
</dbReference>
<evidence type="ECO:0000256" key="13">
    <source>
        <dbReference type="ARBA" id="ARBA00022840"/>
    </source>
</evidence>
<keyword evidence="3" id="KW-1003">Cell membrane</keyword>
<keyword evidence="12" id="KW-0418">Kinase</keyword>
<dbReference type="InterPro" id="IPR011009">
    <property type="entry name" value="Kinase-like_dom_sf"/>
</dbReference>
<keyword evidence="5" id="KW-0597">Phosphoprotein</keyword>
<dbReference type="Pfam" id="PF00069">
    <property type="entry name" value="Pkinase"/>
    <property type="match status" value="1"/>
</dbReference>
<keyword evidence="10" id="KW-0677">Repeat</keyword>
<evidence type="ECO:0000256" key="16">
    <source>
        <dbReference type="ARBA" id="ARBA00023180"/>
    </source>
</evidence>
<evidence type="ECO:0000256" key="2">
    <source>
        <dbReference type="ARBA" id="ARBA00012513"/>
    </source>
</evidence>
<dbReference type="Gene3D" id="1.10.510.10">
    <property type="entry name" value="Transferase(Phosphotransferase) domain 1"/>
    <property type="match status" value="1"/>
</dbReference>
<evidence type="ECO:0000256" key="9">
    <source>
        <dbReference type="ARBA" id="ARBA00022729"/>
    </source>
</evidence>
<keyword evidence="9" id="KW-0732">Signal</keyword>
<dbReference type="GO" id="GO:0005886">
    <property type="term" value="C:plasma membrane"/>
    <property type="evidence" value="ECO:0000318"/>
    <property type="project" value="GO_Central"/>
</dbReference>
<dbReference type="SMART" id="SM00220">
    <property type="entry name" value="S_TKc"/>
    <property type="match status" value="1"/>
</dbReference>
<feature type="domain" description="Protein kinase" evidence="20">
    <location>
        <begin position="609"/>
        <end position="899"/>
    </location>
</feature>
<comment type="catalytic activity">
    <reaction evidence="18">
        <text>L-seryl-[protein] + ATP = O-phospho-L-seryl-[protein] + ADP + H(+)</text>
        <dbReference type="Rhea" id="RHEA:17989"/>
        <dbReference type="Rhea" id="RHEA-COMP:9863"/>
        <dbReference type="Rhea" id="RHEA-COMP:11604"/>
        <dbReference type="ChEBI" id="CHEBI:15378"/>
        <dbReference type="ChEBI" id="CHEBI:29999"/>
        <dbReference type="ChEBI" id="CHEBI:30616"/>
        <dbReference type="ChEBI" id="CHEBI:83421"/>
        <dbReference type="ChEBI" id="CHEBI:456216"/>
        <dbReference type="EC" id="2.7.11.1"/>
    </reaction>
</comment>
<dbReference type="HOGENOM" id="CLU_000288_22_1_1"/>
<dbReference type="InterPro" id="IPR008271">
    <property type="entry name" value="Ser/Thr_kinase_AS"/>
</dbReference>
<protein>
    <recommendedName>
        <fullName evidence="2">non-specific serine/threonine protein kinase</fullName>
        <ecNumber evidence="2">2.7.11.1</ecNumber>
    </recommendedName>
</protein>
<keyword evidence="6" id="KW-0433">Leucine-rich repeat</keyword>
<organism evidence="21 22">
    <name type="scientific">Amborella trichopoda</name>
    <dbReference type="NCBI Taxonomy" id="13333"/>
    <lineage>
        <taxon>Eukaryota</taxon>
        <taxon>Viridiplantae</taxon>
        <taxon>Streptophyta</taxon>
        <taxon>Embryophyta</taxon>
        <taxon>Tracheophyta</taxon>
        <taxon>Spermatophyta</taxon>
        <taxon>Magnoliopsida</taxon>
        <taxon>Amborellales</taxon>
        <taxon>Amborellaceae</taxon>
        <taxon>Amborella</taxon>
    </lineage>
</organism>
<evidence type="ECO:0000256" key="12">
    <source>
        <dbReference type="ARBA" id="ARBA00022777"/>
    </source>
</evidence>
<dbReference type="Proteomes" id="UP000017836">
    <property type="component" value="Unassembled WGS sequence"/>
</dbReference>
<name>U5DCV8_AMBTC</name>
<dbReference type="Pfam" id="PF00560">
    <property type="entry name" value="LRR_1"/>
    <property type="match status" value="6"/>
</dbReference>
<sequence>MNNWDPSIQGAPCSWAGIYCDSGQVSGILLGSRSLSGTLSPSISALHSLTTLNISDNSISGHLPVLDLPLLKILDLSGNQFSGEFPGWVGKLTSLISLNFAGNGFSPGRIPASLGNLKNLTELCMSYCSLNFDIPEFIFELRKLESLDLSINNLTGKIPKTISNLQSLYKIELYDNMLTGELPQEIGNLSLLREFDISHNLMTGKLPESLGGLKRLTVFQLYENEFYGDLPKGFGDMRNLVGFSIYRNQFSGEFPPEFGKYSPLESIDISENGFSGEFPANLCWKNQLWFLLSLENRFSGRFPESYAECKSLIRLRISNNYFVGEIPEGLWGLPNASIIDFADNGFNGSIASMIKQSVNLNQLFIQNNGFTGEIPSETGFLKQLQKFHGYNNNFHGRIPEEIGNLNQLSSLYLFKNNFSGSIPSSIGACSKLTDVQLAENSLTGDIPSGLANLLSLNSMNLSWNLLTGSIPRNFQLLKLSLIDFSHNKLSGPVPSGLLSMASLNAFADNSGLCINQRIPLERETHIPTCKSSPMHGRISGTTVVFLSISAVAVAITLTTTIMLGYKRIKAEPINDYSEREDPKQRDEDPNWKFKMFHQTGFEADEICYLKEENLIGTGGNGRVYRVELKNGEKVAVKELWKGSDLKFMRSEIEILGKVRHRNIVRLYACLSRGVSGILVYEFMENGNLFEALRKRREEDEKRELGKIEKEKRKREKELDWVQRHGIGVGVAKGLAYLHHDCSPAIIHRDIKSSNVLLDEALEAKIGDFGIARVVSEGGEASSGFVGTHGYIAPELAYSMKATEKSDVYSFGVILLELVTGKRPLEPEFQEGKDIVDWVCSHLATRETACSILDTRVSDYYEEDMLKVLKMATLCTTKLPTLRPSMREVVKMLVDAEPCVSGIKDKLSERFDCI</sequence>
<evidence type="ECO:0000256" key="17">
    <source>
        <dbReference type="ARBA" id="ARBA00047899"/>
    </source>
</evidence>
<evidence type="ECO:0000256" key="5">
    <source>
        <dbReference type="ARBA" id="ARBA00022553"/>
    </source>
</evidence>
<dbReference type="GO" id="GO:0006952">
    <property type="term" value="P:defense response"/>
    <property type="evidence" value="ECO:0007669"/>
    <property type="project" value="UniProtKB-ARBA"/>
</dbReference>
<gene>
    <name evidence="21" type="ORF">AMTR_s00071p00174710</name>
</gene>
<dbReference type="PROSITE" id="PS00108">
    <property type="entry name" value="PROTEIN_KINASE_ST"/>
    <property type="match status" value="1"/>
</dbReference>
<keyword evidence="15" id="KW-0472">Membrane</keyword>
<accession>U5DCV8</accession>
<dbReference type="FunFam" id="1.10.510.10:FF:000417">
    <property type="entry name" value="Leucine-rich repeat receptor-like protein kinase"/>
    <property type="match status" value="1"/>
</dbReference>
<dbReference type="InterPro" id="IPR000719">
    <property type="entry name" value="Prot_kinase_dom"/>
</dbReference>
<keyword evidence="13 19" id="KW-0067">ATP-binding</keyword>
<dbReference type="PROSITE" id="PS50011">
    <property type="entry name" value="PROTEIN_KINASE_DOM"/>
    <property type="match status" value="1"/>
</dbReference>
<comment type="subcellular location">
    <subcellularLocation>
        <location evidence="1">Cell membrane</location>
        <topology evidence="1">Single-pass type I membrane protein</topology>
    </subcellularLocation>
</comment>
<feature type="binding site" evidence="19">
    <location>
        <position position="637"/>
    </location>
    <ligand>
        <name>ATP</name>
        <dbReference type="ChEBI" id="CHEBI:30616"/>
    </ligand>
</feature>
<dbReference type="Gramene" id="ERN20030">
    <property type="protein sequence ID" value="ERN20030"/>
    <property type="gene ID" value="AMTR_s00071p00174710"/>
</dbReference>
<evidence type="ECO:0000256" key="10">
    <source>
        <dbReference type="ARBA" id="ARBA00022737"/>
    </source>
</evidence>
<dbReference type="InterPro" id="IPR032675">
    <property type="entry name" value="LRR_dom_sf"/>
</dbReference>
<evidence type="ECO:0000256" key="11">
    <source>
        <dbReference type="ARBA" id="ARBA00022741"/>
    </source>
</evidence>
<reference evidence="22" key="1">
    <citation type="journal article" date="2013" name="Science">
        <title>The Amborella genome and the evolution of flowering plants.</title>
        <authorList>
            <consortium name="Amborella Genome Project"/>
        </authorList>
    </citation>
    <scope>NUCLEOTIDE SEQUENCE [LARGE SCALE GENOMIC DNA]</scope>
</reference>
<evidence type="ECO:0000256" key="19">
    <source>
        <dbReference type="PROSITE-ProRule" id="PRU10141"/>
    </source>
</evidence>
<evidence type="ECO:0000256" key="4">
    <source>
        <dbReference type="ARBA" id="ARBA00022527"/>
    </source>
</evidence>
<dbReference type="SUPFAM" id="SSF52058">
    <property type="entry name" value="L domain-like"/>
    <property type="match status" value="2"/>
</dbReference>
<evidence type="ECO:0000256" key="15">
    <source>
        <dbReference type="ARBA" id="ARBA00023136"/>
    </source>
</evidence>
<dbReference type="GO" id="GO:0004674">
    <property type="term" value="F:protein serine/threonine kinase activity"/>
    <property type="evidence" value="ECO:0007669"/>
    <property type="project" value="UniProtKB-KW"/>
</dbReference>
<evidence type="ECO:0000313" key="21">
    <source>
        <dbReference type="EMBL" id="ERN20030.1"/>
    </source>
</evidence>
<dbReference type="OMA" id="CDSLQRF"/>
<keyword evidence="7" id="KW-0808">Transferase</keyword>
<dbReference type="EC" id="2.7.11.1" evidence="2"/>
<evidence type="ECO:0000256" key="7">
    <source>
        <dbReference type="ARBA" id="ARBA00022679"/>
    </source>
</evidence>
<dbReference type="SUPFAM" id="SSF56112">
    <property type="entry name" value="Protein kinase-like (PK-like)"/>
    <property type="match status" value="1"/>
</dbReference>
<dbReference type="InterPro" id="IPR001611">
    <property type="entry name" value="Leu-rich_rpt"/>
</dbReference>
<proteinExistence type="predicted"/>
<keyword evidence="11 19" id="KW-0547">Nucleotide-binding</keyword>
<evidence type="ECO:0000256" key="8">
    <source>
        <dbReference type="ARBA" id="ARBA00022692"/>
    </source>
</evidence>
<keyword evidence="14" id="KW-1133">Transmembrane helix</keyword>
<evidence type="ECO:0000256" key="6">
    <source>
        <dbReference type="ARBA" id="ARBA00022614"/>
    </source>
</evidence>
<dbReference type="InterPro" id="IPR017441">
    <property type="entry name" value="Protein_kinase_ATP_BS"/>
</dbReference>
<dbReference type="Gene3D" id="3.30.200.20">
    <property type="entry name" value="Phosphorylase Kinase, domain 1"/>
    <property type="match status" value="1"/>
</dbReference>
<dbReference type="FunFam" id="3.80.10.10:FF:000129">
    <property type="entry name" value="Leucine-rich repeat receptor-like kinase"/>
    <property type="match status" value="1"/>
</dbReference>
<dbReference type="Gene3D" id="3.80.10.10">
    <property type="entry name" value="Ribonuclease Inhibitor"/>
    <property type="match status" value="2"/>
</dbReference>
<evidence type="ECO:0000259" key="20">
    <source>
        <dbReference type="PROSITE" id="PS50011"/>
    </source>
</evidence>
<keyword evidence="8" id="KW-0812">Transmembrane</keyword>
<comment type="catalytic activity">
    <reaction evidence="17">
        <text>L-threonyl-[protein] + ATP = O-phospho-L-threonyl-[protein] + ADP + H(+)</text>
        <dbReference type="Rhea" id="RHEA:46608"/>
        <dbReference type="Rhea" id="RHEA-COMP:11060"/>
        <dbReference type="Rhea" id="RHEA-COMP:11605"/>
        <dbReference type="ChEBI" id="CHEBI:15378"/>
        <dbReference type="ChEBI" id="CHEBI:30013"/>
        <dbReference type="ChEBI" id="CHEBI:30616"/>
        <dbReference type="ChEBI" id="CHEBI:61977"/>
        <dbReference type="ChEBI" id="CHEBI:456216"/>
        <dbReference type="EC" id="2.7.11.1"/>
    </reaction>
</comment>
<keyword evidence="22" id="KW-1185">Reference proteome</keyword>
<dbReference type="eggNOG" id="ENOG502QTFC">
    <property type="taxonomic scope" value="Eukaryota"/>
</dbReference>
<dbReference type="InterPro" id="IPR050647">
    <property type="entry name" value="Plant_LRR-RLKs"/>
</dbReference>
<keyword evidence="4" id="KW-0723">Serine/threonine-protein kinase</keyword>
<dbReference type="FunFam" id="3.80.10.10:FF:000215">
    <property type="entry name" value="Receptor-like protein kinase HSL1"/>
    <property type="match status" value="1"/>
</dbReference>
<evidence type="ECO:0000256" key="3">
    <source>
        <dbReference type="ARBA" id="ARBA00022475"/>
    </source>
</evidence>
<dbReference type="GO" id="GO:0005524">
    <property type="term" value="F:ATP binding"/>
    <property type="evidence" value="ECO:0007669"/>
    <property type="project" value="UniProtKB-UniRule"/>
</dbReference>
<dbReference type="GO" id="GO:0051707">
    <property type="term" value="P:response to other organism"/>
    <property type="evidence" value="ECO:0007669"/>
    <property type="project" value="UniProtKB-ARBA"/>
</dbReference>
<dbReference type="PANTHER" id="PTHR48056">
    <property type="entry name" value="LRR RECEPTOR-LIKE SERINE/THREONINE-PROTEIN KINASE-RELATED"/>
    <property type="match status" value="1"/>
</dbReference>
<keyword evidence="16" id="KW-0325">Glycoprotein</keyword>
<dbReference type="PROSITE" id="PS00107">
    <property type="entry name" value="PROTEIN_KINASE_ATP"/>
    <property type="match status" value="1"/>
</dbReference>
<evidence type="ECO:0000313" key="22">
    <source>
        <dbReference type="Proteomes" id="UP000017836"/>
    </source>
</evidence>
<dbReference type="PANTHER" id="PTHR48056:SF20">
    <property type="entry name" value="PROTEIN KINASE DOMAIN-CONTAINING PROTEIN"/>
    <property type="match status" value="1"/>
</dbReference>
<dbReference type="FunFam" id="3.80.10.10:FF:000453">
    <property type="entry name" value="Leucine-rich receptor-like protein kinase family protein"/>
    <property type="match status" value="1"/>
</dbReference>
<dbReference type="AlphaFoldDB" id="U5DCV8"/>